<name>A0A0C9U2W0_SPHS4</name>
<proteinExistence type="predicted"/>
<feature type="transmembrane region" description="Helical" evidence="1">
    <location>
        <begin position="116"/>
        <end position="138"/>
    </location>
</feature>
<organism evidence="3 4">
    <name type="scientific">Sphaerobolus stellatus (strain SS14)</name>
    <dbReference type="NCBI Taxonomy" id="990650"/>
    <lineage>
        <taxon>Eukaryota</taxon>
        <taxon>Fungi</taxon>
        <taxon>Dikarya</taxon>
        <taxon>Basidiomycota</taxon>
        <taxon>Agaricomycotina</taxon>
        <taxon>Agaricomycetes</taxon>
        <taxon>Phallomycetidae</taxon>
        <taxon>Geastrales</taxon>
        <taxon>Sphaerobolaceae</taxon>
        <taxon>Sphaerobolus</taxon>
    </lineage>
</organism>
<dbReference type="Pfam" id="PF20151">
    <property type="entry name" value="DUF6533"/>
    <property type="match status" value="1"/>
</dbReference>
<protein>
    <recommendedName>
        <fullName evidence="2">DUF6533 domain-containing protein</fullName>
    </recommendedName>
</protein>
<feature type="transmembrane region" description="Helical" evidence="1">
    <location>
        <begin position="44"/>
        <end position="66"/>
    </location>
</feature>
<evidence type="ECO:0000313" key="3">
    <source>
        <dbReference type="EMBL" id="KIJ37193.1"/>
    </source>
</evidence>
<evidence type="ECO:0000259" key="2">
    <source>
        <dbReference type="Pfam" id="PF20151"/>
    </source>
</evidence>
<dbReference type="Proteomes" id="UP000054279">
    <property type="component" value="Unassembled WGS sequence"/>
</dbReference>
<keyword evidence="4" id="KW-1185">Reference proteome</keyword>
<feature type="domain" description="DUF6533" evidence="2">
    <location>
        <begin position="15"/>
        <end position="60"/>
    </location>
</feature>
<gene>
    <name evidence="3" type="ORF">M422DRAFT_33883</name>
</gene>
<evidence type="ECO:0000313" key="4">
    <source>
        <dbReference type="Proteomes" id="UP000054279"/>
    </source>
</evidence>
<evidence type="ECO:0000256" key="1">
    <source>
        <dbReference type="SAM" id="Phobius"/>
    </source>
</evidence>
<dbReference type="InterPro" id="IPR045340">
    <property type="entry name" value="DUF6533"/>
</dbReference>
<keyword evidence="1" id="KW-1133">Transmembrane helix</keyword>
<accession>A0A0C9U2W0</accession>
<dbReference type="EMBL" id="KN837171">
    <property type="protein sequence ID" value="KIJ37193.1"/>
    <property type="molecule type" value="Genomic_DNA"/>
</dbReference>
<keyword evidence="1" id="KW-0472">Membrane</keyword>
<dbReference type="OrthoDB" id="2804471at2759"/>
<dbReference type="HOGENOM" id="CLU_1750861_0_0_1"/>
<feature type="transmembrane region" description="Helical" evidence="1">
    <location>
        <begin position="86"/>
        <end position="104"/>
    </location>
</feature>
<keyword evidence="1" id="KW-0812">Transmembrane</keyword>
<reference evidence="3 4" key="1">
    <citation type="submission" date="2014-06" db="EMBL/GenBank/DDBJ databases">
        <title>Evolutionary Origins and Diversification of the Mycorrhizal Mutualists.</title>
        <authorList>
            <consortium name="DOE Joint Genome Institute"/>
            <consortium name="Mycorrhizal Genomics Consortium"/>
            <person name="Kohler A."/>
            <person name="Kuo A."/>
            <person name="Nagy L.G."/>
            <person name="Floudas D."/>
            <person name="Copeland A."/>
            <person name="Barry K.W."/>
            <person name="Cichocki N."/>
            <person name="Veneault-Fourrey C."/>
            <person name="LaButti K."/>
            <person name="Lindquist E.A."/>
            <person name="Lipzen A."/>
            <person name="Lundell T."/>
            <person name="Morin E."/>
            <person name="Murat C."/>
            <person name="Riley R."/>
            <person name="Ohm R."/>
            <person name="Sun H."/>
            <person name="Tunlid A."/>
            <person name="Henrissat B."/>
            <person name="Grigoriev I.V."/>
            <person name="Hibbett D.S."/>
            <person name="Martin F."/>
        </authorList>
    </citation>
    <scope>NUCLEOTIDE SEQUENCE [LARGE SCALE GENOMIC DNA]</scope>
    <source>
        <strain evidence="3 4">SS14</strain>
    </source>
</reference>
<dbReference type="AlphaFoldDB" id="A0A0C9U2W0"/>
<sequence>MYTTIENIFLRAQSYSHLAGAVLLLYDTLLTLPDEIEFMWKKRFRLGFFLYIMARYGFLISLIITVPYTLLSLGEKSQKAQTQLYLVYQGFSLLAVIGIHSSLAGRAWAVSHGNKWVARGVGGLLALYIGISFLRMGLGSTVSVLNSTL</sequence>